<dbReference type="OrthoDB" id="1427655at2"/>
<feature type="signal peptide" evidence="1">
    <location>
        <begin position="1"/>
        <end position="17"/>
    </location>
</feature>
<gene>
    <name evidence="2" type="ORF">FFWV33_01220</name>
</gene>
<dbReference type="KEGG" id="ffa:FFWV33_01220"/>
<keyword evidence="3" id="KW-1185">Reference proteome</keyword>
<proteinExistence type="predicted"/>
<sequence>MKVVSFIFFFVFSVSFGQQLPATFVSGKVSSTMDNLESVYVINLKTEKMVQTDSKGDFTIAAVKGDSLVFSMFQYTRLTIGVKAENIEGLKMVVNMFPLMNYLDEVIIGKYSHINAVNLGIIPEGQRSYTAAERKLKQAGSFSGSGGASVGLDPLLNMFSGRTAMLKKELVVEKKEKFMLQLEYMFDEDHFTNKLKIPSIYVRGFMYYAVENPKFTRVLETKNKVSIEFLLSELAEMYKEGITVDGK</sequence>
<dbReference type="Proteomes" id="UP000244527">
    <property type="component" value="Chromosome"/>
</dbReference>
<evidence type="ECO:0000313" key="3">
    <source>
        <dbReference type="Proteomes" id="UP000244527"/>
    </source>
</evidence>
<dbReference type="AlphaFoldDB" id="A0A2S1L936"/>
<dbReference type="SUPFAM" id="SSF49464">
    <property type="entry name" value="Carboxypeptidase regulatory domain-like"/>
    <property type="match status" value="1"/>
</dbReference>
<organism evidence="2 3">
    <name type="scientific">Flavobacterium faecale</name>
    <dbReference type="NCBI Taxonomy" id="1355330"/>
    <lineage>
        <taxon>Bacteria</taxon>
        <taxon>Pseudomonadati</taxon>
        <taxon>Bacteroidota</taxon>
        <taxon>Flavobacteriia</taxon>
        <taxon>Flavobacteriales</taxon>
        <taxon>Flavobacteriaceae</taxon>
        <taxon>Flavobacterium</taxon>
    </lineage>
</organism>
<evidence type="ECO:0000313" key="2">
    <source>
        <dbReference type="EMBL" id="AWG20243.1"/>
    </source>
</evidence>
<accession>A0A2S1L936</accession>
<dbReference type="InterPro" id="IPR008969">
    <property type="entry name" value="CarboxyPept-like_regulatory"/>
</dbReference>
<dbReference type="EMBL" id="CP020918">
    <property type="protein sequence ID" value="AWG20243.1"/>
    <property type="molecule type" value="Genomic_DNA"/>
</dbReference>
<name>A0A2S1L936_9FLAO</name>
<evidence type="ECO:0008006" key="4">
    <source>
        <dbReference type="Google" id="ProtNLM"/>
    </source>
</evidence>
<protein>
    <recommendedName>
        <fullName evidence="4">TonB-dependent receptor</fullName>
    </recommendedName>
</protein>
<dbReference type="RefSeq" id="WP_108739209.1">
    <property type="nucleotide sequence ID" value="NZ_CP020918.1"/>
</dbReference>
<feature type="chain" id="PRO_5015446995" description="TonB-dependent receptor" evidence="1">
    <location>
        <begin position="18"/>
        <end position="247"/>
    </location>
</feature>
<evidence type="ECO:0000256" key="1">
    <source>
        <dbReference type="SAM" id="SignalP"/>
    </source>
</evidence>
<keyword evidence="1" id="KW-0732">Signal</keyword>
<reference evidence="2 3" key="1">
    <citation type="submission" date="2017-04" db="EMBL/GenBank/DDBJ databases">
        <title>Compelte genome sequence of WV33.</title>
        <authorList>
            <person name="Lee P.C."/>
        </authorList>
    </citation>
    <scope>NUCLEOTIDE SEQUENCE [LARGE SCALE GENOMIC DNA]</scope>
    <source>
        <strain evidence="2 3">WV33</strain>
    </source>
</reference>